<keyword evidence="3" id="KW-1185">Reference proteome</keyword>
<dbReference type="Gramene" id="ORGLA03G0350500.1">
    <property type="protein sequence ID" value="ORGLA03G0350500.1"/>
    <property type="gene ID" value="ORGLA03G0350500"/>
</dbReference>
<evidence type="ECO:0000313" key="3">
    <source>
        <dbReference type="Proteomes" id="UP000007306"/>
    </source>
</evidence>
<dbReference type="HOGENOM" id="CLU_2534171_0_0_1"/>
<evidence type="ECO:0000313" key="2">
    <source>
        <dbReference type="EnsemblPlants" id="ORGLA03G0350500.1"/>
    </source>
</evidence>
<dbReference type="EnsemblPlants" id="ORGLA03G0350500.1">
    <property type="protein sequence ID" value="ORGLA03G0350500.1"/>
    <property type="gene ID" value="ORGLA03G0350500"/>
</dbReference>
<dbReference type="AlphaFoldDB" id="I1PGK9"/>
<name>I1PGK9_ORYGL</name>
<sequence>VGGGFGGGWRGRGRPEVRERADRWAPPVSARDGEGGRVNFRSGREEWAGAGRNGPAAQEKEKGGKRKDKKEKGFSQRFNIALCLF</sequence>
<accession>I1PGK9</accession>
<reference evidence="2" key="1">
    <citation type="submission" date="2015-06" db="UniProtKB">
        <authorList>
            <consortium name="EnsemblPlants"/>
        </authorList>
    </citation>
    <scope>IDENTIFICATION</scope>
</reference>
<feature type="compositionally biased region" description="Basic and acidic residues" evidence="1">
    <location>
        <begin position="13"/>
        <end position="23"/>
    </location>
</feature>
<feature type="compositionally biased region" description="Gly residues" evidence="1">
    <location>
        <begin position="1"/>
        <end position="10"/>
    </location>
</feature>
<evidence type="ECO:0000256" key="1">
    <source>
        <dbReference type="SAM" id="MobiDB-lite"/>
    </source>
</evidence>
<proteinExistence type="predicted"/>
<feature type="region of interest" description="Disordered" evidence="1">
    <location>
        <begin position="1"/>
        <end position="72"/>
    </location>
</feature>
<dbReference type="Proteomes" id="UP000007306">
    <property type="component" value="Chromosome 3"/>
</dbReference>
<organism evidence="2 3">
    <name type="scientific">Oryza glaberrima</name>
    <name type="common">African rice</name>
    <dbReference type="NCBI Taxonomy" id="4538"/>
    <lineage>
        <taxon>Eukaryota</taxon>
        <taxon>Viridiplantae</taxon>
        <taxon>Streptophyta</taxon>
        <taxon>Embryophyta</taxon>
        <taxon>Tracheophyta</taxon>
        <taxon>Spermatophyta</taxon>
        <taxon>Magnoliopsida</taxon>
        <taxon>Liliopsida</taxon>
        <taxon>Poales</taxon>
        <taxon>Poaceae</taxon>
        <taxon>BOP clade</taxon>
        <taxon>Oryzoideae</taxon>
        <taxon>Oryzeae</taxon>
        <taxon>Oryzinae</taxon>
        <taxon>Oryza</taxon>
    </lineage>
</organism>
<reference evidence="2 3" key="2">
    <citation type="submission" date="2018-04" db="EMBL/GenBank/DDBJ databases">
        <title>OglaRS2 (Oryza glaberrima Reference Sequence Version 2).</title>
        <authorList>
            <person name="Zhang J."/>
            <person name="Kudrna D."/>
            <person name="Lee S."/>
            <person name="Talag J."/>
            <person name="Rajasekar S."/>
            <person name="Wing R.A."/>
        </authorList>
    </citation>
    <scope>NUCLEOTIDE SEQUENCE [LARGE SCALE GENOMIC DNA]</scope>
    <source>
        <strain evidence="2 3">cv. IRGC 96717</strain>
    </source>
</reference>
<protein>
    <submittedName>
        <fullName evidence="2">Uncharacterized protein</fullName>
    </submittedName>
</protein>